<dbReference type="EMBL" id="JAGKQM010000009">
    <property type="protein sequence ID" value="KAH0910913.1"/>
    <property type="molecule type" value="Genomic_DNA"/>
</dbReference>
<feature type="non-terminal residue" evidence="1">
    <location>
        <position position="1"/>
    </location>
</feature>
<accession>A0ABQ8C2S7</accession>
<name>A0ABQ8C2S7_BRANA</name>
<comment type="caution">
    <text evidence="1">The sequence shown here is derived from an EMBL/GenBank/DDBJ whole genome shotgun (WGS) entry which is preliminary data.</text>
</comment>
<proteinExistence type="predicted"/>
<feature type="non-terminal residue" evidence="1">
    <location>
        <position position="174"/>
    </location>
</feature>
<keyword evidence="2" id="KW-1185">Reference proteome</keyword>
<gene>
    <name evidence="1" type="ORF">HID58_034234</name>
</gene>
<evidence type="ECO:0000313" key="1">
    <source>
        <dbReference type="EMBL" id="KAH0910913.1"/>
    </source>
</evidence>
<reference evidence="1 2" key="1">
    <citation type="submission" date="2021-05" db="EMBL/GenBank/DDBJ databases">
        <title>Genome Assembly of Synthetic Allotetraploid Brassica napus Reveals Homoeologous Exchanges between Subgenomes.</title>
        <authorList>
            <person name="Davis J.T."/>
        </authorList>
    </citation>
    <scope>NUCLEOTIDE SEQUENCE [LARGE SCALE GENOMIC DNA]</scope>
    <source>
        <strain evidence="2">cv. Da-Ae</strain>
        <tissue evidence="1">Seedling</tissue>
    </source>
</reference>
<sequence length="174" mass="18859">RLGMSKEPAARGIGPFRPVAGRAWARDFTSRKEAGLAGEACRGTGPKAGKPTVTRGRFGCDLHRGMKQSSTDDDGGSLSRHCFISQLVFELQSAAGPPFLVSSSSMSLPFFPLSFQTPQIGHACTELLDKKTNKIRKVSDPCYFPVLDTAFSPDQSLETLQTLKPCKEHCPTKL</sequence>
<dbReference type="Proteomes" id="UP000824890">
    <property type="component" value="Unassembled WGS sequence"/>
</dbReference>
<evidence type="ECO:0000313" key="2">
    <source>
        <dbReference type="Proteomes" id="UP000824890"/>
    </source>
</evidence>
<protein>
    <submittedName>
        <fullName evidence="1">Uncharacterized protein</fullName>
    </submittedName>
</protein>
<organism evidence="1 2">
    <name type="scientific">Brassica napus</name>
    <name type="common">Rape</name>
    <dbReference type="NCBI Taxonomy" id="3708"/>
    <lineage>
        <taxon>Eukaryota</taxon>
        <taxon>Viridiplantae</taxon>
        <taxon>Streptophyta</taxon>
        <taxon>Embryophyta</taxon>
        <taxon>Tracheophyta</taxon>
        <taxon>Spermatophyta</taxon>
        <taxon>Magnoliopsida</taxon>
        <taxon>eudicotyledons</taxon>
        <taxon>Gunneridae</taxon>
        <taxon>Pentapetalae</taxon>
        <taxon>rosids</taxon>
        <taxon>malvids</taxon>
        <taxon>Brassicales</taxon>
        <taxon>Brassicaceae</taxon>
        <taxon>Brassiceae</taxon>
        <taxon>Brassica</taxon>
    </lineage>
</organism>